<keyword evidence="9" id="KW-1185">Reference proteome</keyword>
<dbReference type="Proteomes" id="UP000295399">
    <property type="component" value="Unassembled WGS sequence"/>
</dbReference>
<dbReference type="PANTHER" id="PTHR43133:SF8">
    <property type="entry name" value="RNA POLYMERASE SIGMA FACTOR HI_1459-RELATED"/>
    <property type="match status" value="1"/>
</dbReference>
<dbReference type="InterPro" id="IPR007627">
    <property type="entry name" value="RNA_pol_sigma70_r2"/>
</dbReference>
<proteinExistence type="inferred from homology"/>
<dbReference type="InterPro" id="IPR013324">
    <property type="entry name" value="RNA_pol_sigma_r3/r4-like"/>
</dbReference>
<dbReference type="InterPro" id="IPR014284">
    <property type="entry name" value="RNA_pol_sigma-70_dom"/>
</dbReference>
<dbReference type="InterPro" id="IPR036388">
    <property type="entry name" value="WH-like_DNA-bd_sf"/>
</dbReference>
<dbReference type="FunCoup" id="A0A4R2PI87">
    <property type="interactions" value="266"/>
</dbReference>
<dbReference type="GO" id="GO:0006352">
    <property type="term" value="P:DNA-templated transcription initiation"/>
    <property type="evidence" value="ECO:0007669"/>
    <property type="project" value="InterPro"/>
</dbReference>
<comment type="caution">
    <text evidence="8">The sequence shown here is derived from an EMBL/GenBank/DDBJ whole genome shotgun (WGS) entry which is preliminary data.</text>
</comment>
<keyword evidence="4" id="KW-0238">DNA-binding</keyword>
<dbReference type="InterPro" id="IPR013325">
    <property type="entry name" value="RNA_pol_sigma_r2"/>
</dbReference>
<dbReference type="Gene3D" id="1.10.1740.10">
    <property type="match status" value="1"/>
</dbReference>
<evidence type="ECO:0000259" key="6">
    <source>
        <dbReference type="Pfam" id="PF04542"/>
    </source>
</evidence>
<evidence type="ECO:0000256" key="3">
    <source>
        <dbReference type="ARBA" id="ARBA00023082"/>
    </source>
</evidence>
<evidence type="ECO:0000256" key="2">
    <source>
        <dbReference type="ARBA" id="ARBA00023015"/>
    </source>
</evidence>
<dbReference type="NCBIfam" id="TIGR02937">
    <property type="entry name" value="sigma70-ECF"/>
    <property type="match status" value="1"/>
</dbReference>
<dbReference type="InterPro" id="IPR013249">
    <property type="entry name" value="RNA_pol_sigma70_r4_t2"/>
</dbReference>
<dbReference type="GO" id="GO:0003677">
    <property type="term" value="F:DNA binding"/>
    <property type="evidence" value="ECO:0007669"/>
    <property type="project" value="UniProtKB-KW"/>
</dbReference>
<dbReference type="Gene3D" id="1.10.10.10">
    <property type="entry name" value="Winged helix-like DNA-binding domain superfamily/Winged helix DNA-binding domain"/>
    <property type="match status" value="1"/>
</dbReference>
<dbReference type="GO" id="GO:0016987">
    <property type="term" value="F:sigma factor activity"/>
    <property type="evidence" value="ECO:0007669"/>
    <property type="project" value="UniProtKB-KW"/>
</dbReference>
<dbReference type="PANTHER" id="PTHR43133">
    <property type="entry name" value="RNA POLYMERASE ECF-TYPE SIGMA FACTO"/>
    <property type="match status" value="1"/>
</dbReference>
<comment type="similarity">
    <text evidence="1">Belongs to the sigma-70 factor family. ECF subfamily.</text>
</comment>
<feature type="domain" description="RNA polymerase sigma factor 70 region 4 type 2" evidence="7">
    <location>
        <begin position="111"/>
        <end position="159"/>
    </location>
</feature>
<dbReference type="EMBL" id="SLXO01000004">
    <property type="protein sequence ID" value="TCP35169.1"/>
    <property type="molecule type" value="Genomic_DNA"/>
</dbReference>
<reference evidence="8 9" key="1">
    <citation type="submission" date="2019-03" db="EMBL/GenBank/DDBJ databases">
        <title>Genomic Encyclopedia of Type Strains, Phase IV (KMG-IV): sequencing the most valuable type-strain genomes for metagenomic binning, comparative biology and taxonomic classification.</title>
        <authorList>
            <person name="Goeker M."/>
        </authorList>
    </citation>
    <scope>NUCLEOTIDE SEQUENCE [LARGE SCALE GENOMIC DNA]</scope>
    <source>
        <strain evidence="8 9">DSM 2132</strain>
    </source>
</reference>
<evidence type="ECO:0000256" key="1">
    <source>
        <dbReference type="ARBA" id="ARBA00010641"/>
    </source>
</evidence>
<dbReference type="AlphaFoldDB" id="A0A4R2PI87"/>
<protein>
    <submittedName>
        <fullName evidence="8">RNA polymerase sigma-70 factor (ECF subfamily)</fullName>
    </submittedName>
</protein>
<feature type="domain" description="RNA polymerase sigma-70 region 2" evidence="6">
    <location>
        <begin position="15"/>
        <end position="82"/>
    </location>
</feature>
<organism evidence="8 9">
    <name type="scientific">Rhodothalassium salexigens DSM 2132</name>
    <dbReference type="NCBI Taxonomy" id="1188247"/>
    <lineage>
        <taxon>Bacteria</taxon>
        <taxon>Pseudomonadati</taxon>
        <taxon>Pseudomonadota</taxon>
        <taxon>Alphaproteobacteria</taxon>
        <taxon>Rhodothalassiales</taxon>
        <taxon>Rhodothalassiaceae</taxon>
        <taxon>Rhodothalassium</taxon>
    </lineage>
</organism>
<evidence type="ECO:0000256" key="5">
    <source>
        <dbReference type="ARBA" id="ARBA00023163"/>
    </source>
</evidence>
<keyword evidence="5" id="KW-0804">Transcription</keyword>
<dbReference type="SUPFAM" id="SSF88659">
    <property type="entry name" value="Sigma3 and sigma4 domains of RNA polymerase sigma factors"/>
    <property type="match status" value="1"/>
</dbReference>
<evidence type="ECO:0000259" key="7">
    <source>
        <dbReference type="Pfam" id="PF08281"/>
    </source>
</evidence>
<name>A0A4R2PI87_RHOSA</name>
<evidence type="ECO:0000256" key="4">
    <source>
        <dbReference type="ARBA" id="ARBA00023125"/>
    </source>
</evidence>
<dbReference type="CDD" id="cd06171">
    <property type="entry name" value="Sigma70_r4"/>
    <property type="match status" value="1"/>
</dbReference>
<keyword evidence="2" id="KW-0805">Transcription regulation</keyword>
<accession>A0A4R2PI87</accession>
<keyword evidence="3" id="KW-0731">Sigma factor</keyword>
<dbReference type="SUPFAM" id="SSF88946">
    <property type="entry name" value="Sigma2 domain of RNA polymerase sigma factors"/>
    <property type="match status" value="1"/>
</dbReference>
<dbReference type="Pfam" id="PF04542">
    <property type="entry name" value="Sigma70_r2"/>
    <property type="match status" value="1"/>
</dbReference>
<dbReference type="InterPro" id="IPR039425">
    <property type="entry name" value="RNA_pol_sigma-70-like"/>
</dbReference>
<dbReference type="Pfam" id="PF08281">
    <property type="entry name" value="Sigma70_r4_2"/>
    <property type="match status" value="1"/>
</dbReference>
<evidence type="ECO:0000313" key="9">
    <source>
        <dbReference type="Proteomes" id="UP000295399"/>
    </source>
</evidence>
<dbReference type="InParanoid" id="A0A4R2PI87"/>
<sequence length="181" mass="20243">MQRVAEGSAAAYGVLVRRHAERYLALASRLSVDHGMAEEAVQDAFAKLWQQPHRFDARKARFTTWFYRVVANRCFDLRRKRRPEPLPEGFDQADDGPTAEDRLVERDRARLLGAALDALPERQRLAVTLCYLEGLSNAEAAAVLDVHVKALESLLTRARGGLRKRLGADRAVLLAPLAKDA</sequence>
<gene>
    <name evidence="8" type="ORF">EV659_10418</name>
</gene>
<evidence type="ECO:0000313" key="8">
    <source>
        <dbReference type="EMBL" id="TCP35169.1"/>
    </source>
</evidence>